<evidence type="ECO:0000313" key="2">
    <source>
        <dbReference type="Proteomes" id="UP001164250"/>
    </source>
</evidence>
<accession>A0ACC0ZY42</accession>
<protein>
    <submittedName>
        <fullName evidence="1">Uncharacterized protein</fullName>
    </submittedName>
</protein>
<comment type="caution">
    <text evidence="1">The sequence shown here is derived from an EMBL/GenBank/DDBJ whole genome shotgun (WGS) entry which is preliminary data.</text>
</comment>
<evidence type="ECO:0000313" key="1">
    <source>
        <dbReference type="EMBL" id="KAJ0078541.1"/>
    </source>
</evidence>
<dbReference type="EMBL" id="CM047909">
    <property type="protein sequence ID" value="KAJ0078541.1"/>
    <property type="molecule type" value="Genomic_DNA"/>
</dbReference>
<proteinExistence type="predicted"/>
<name>A0ACC0ZY42_9ROSI</name>
<organism evidence="1 2">
    <name type="scientific">Pistacia atlantica</name>
    <dbReference type="NCBI Taxonomy" id="434234"/>
    <lineage>
        <taxon>Eukaryota</taxon>
        <taxon>Viridiplantae</taxon>
        <taxon>Streptophyta</taxon>
        <taxon>Embryophyta</taxon>
        <taxon>Tracheophyta</taxon>
        <taxon>Spermatophyta</taxon>
        <taxon>Magnoliopsida</taxon>
        <taxon>eudicotyledons</taxon>
        <taxon>Gunneridae</taxon>
        <taxon>Pentapetalae</taxon>
        <taxon>rosids</taxon>
        <taxon>malvids</taxon>
        <taxon>Sapindales</taxon>
        <taxon>Anacardiaceae</taxon>
        <taxon>Pistacia</taxon>
    </lineage>
</organism>
<gene>
    <name evidence="1" type="ORF">Patl1_24026</name>
</gene>
<reference evidence="2" key="1">
    <citation type="journal article" date="2023" name="G3 (Bethesda)">
        <title>Genome assembly and association tests identify interacting loci associated with vigor, precocity, and sex in interspecific pistachio rootstocks.</title>
        <authorList>
            <person name="Palmer W."/>
            <person name="Jacygrad E."/>
            <person name="Sagayaradj S."/>
            <person name="Cavanaugh K."/>
            <person name="Han R."/>
            <person name="Bertier L."/>
            <person name="Beede B."/>
            <person name="Kafkas S."/>
            <person name="Golino D."/>
            <person name="Preece J."/>
            <person name="Michelmore R."/>
        </authorList>
    </citation>
    <scope>NUCLEOTIDE SEQUENCE [LARGE SCALE GENOMIC DNA]</scope>
</reference>
<dbReference type="Proteomes" id="UP001164250">
    <property type="component" value="Chromosome 13"/>
</dbReference>
<sequence>MLTLLFACLGLLLLFTLLFKFVTSDGDFTLVSKRHVKQEEIEDKVVWITGASRGIGMSVITILTVNVTVSKLVGNLLYLTFFDINNEGEELVKQLAKLGAKLILSARNEAELERVRKQLTGKYAPNEVEILPLDLASGEDSLRVAVEKAESFFSGAGVDYMIHNAAYERPKSTALEVSEESLKATFNVNVLGTISLTRLLAPFMLKRGKGHFVVMSSAAGKTPAPGQAVYSASKHALNGYFHTLRSELCQKGIKVTVVCPGPIETSNGSGAPASGKMSVSEKRVSTERCVELTLIAATHSLKEAWISYQPVLAVMYLVQYMPTIGYWLMDKVSSLLLTHPMNYLLALFLNTRTIYYKIREESKDKRDMANQGAKKRKEENARHMEKLRRLIIACNVIYIVVRMLIYHSSFTWKHWMGLVLTSVAYALPYQQLASMAKPSYAEDGDLLDGGFDMSTGGICGYLHDIIYITSFVQIMSILSGKFWYTYLVIPAFGAYQSFGFIRGFLPQGSEGDKEDEKTRKKREKMERKASRGKFVKTRTR</sequence>
<keyword evidence="2" id="KW-1185">Reference proteome</keyword>